<protein>
    <submittedName>
        <fullName evidence="3">Poly(A)-specific ribonuclease PARN-like domain-containing protein 1</fullName>
    </submittedName>
</protein>
<keyword evidence="4" id="KW-1185">Reference proteome</keyword>
<evidence type="ECO:0000256" key="2">
    <source>
        <dbReference type="SAM" id="Phobius"/>
    </source>
</evidence>
<dbReference type="eggNOG" id="KOG1990">
    <property type="taxonomic scope" value="Eukaryota"/>
</dbReference>
<dbReference type="SUPFAM" id="SSF53098">
    <property type="entry name" value="Ribonuclease H-like"/>
    <property type="match status" value="1"/>
</dbReference>
<proteinExistence type="inferred from homology"/>
<dbReference type="PANTHER" id="PTHR15092">
    <property type="entry name" value="POLY A -SPECIFIC RIBONUCLEASE/TARGET OF EGR1, MEMBER 1"/>
    <property type="match status" value="1"/>
</dbReference>
<evidence type="ECO:0000313" key="4">
    <source>
        <dbReference type="Proteomes" id="UP000027135"/>
    </source>
</evidence>
<feature type="transmembrane region" description="Helical" evidence="2">
    <location>
        <begin position="538"/>
        <end position="556"/>
    </location>
</feature>
<dbReference type="GO" id="GO:0003723">
    <property type="term" value="F:RNA binding"/>
    <property type="evidence" value="ECO:0007669"/>
    <property type="project" value="TreeGrafter"/>
</dbReference>
<dbReference type="Proteomes" id="UP000027135">
    <property type="component" value="Unassembled WGS sequence"/>
</dbReference>
<reference evidence="3 4" key="1">
    <citation type="journal article" date="2014" name="Nat. Commun.">
        <title>Molecular traces of alternative social organization in a termite genome.</title>
        <authorList>
            <person name="Terrapon N."/>
            <person name="Li C."/>
            <person name="Robertson H.M."/>
            <person name="Ji L."/>
            <person name="Meng X."/>
            <person name="Booth W."/>
            <person name="Chen Z."/>
            <person name="Childers C.P."/>
            <person name="Glastad K.M."/>
            <person name="Gokhale K."/>
            <person name="Gowin J."/>
            <person name="Gronenberg W."/>
            <person name="Hermansen R.A."/>
            <person name="Hu H."/>
            <person name="Hunt B.G."/>
            <person name="Huylmans A.K."/>
            <person name="Khalil S.M."/>
            <person name="Mitchell R.D."/>
            <person name="Munoz-Torres M.C."/>
            <person name="Mustard J.A."/>
            <person name="Pan H."/>
            <person name="Reese J.T."/>
            <person name="Scharf M.E."/>
            <person name="Sun F."/>
            <person name="Vogel H."/>
            <person name="Xiao J."/>
            <person name="Yang W."/>
            <person name="Yang Z."/>
            <person name="Yang Z."/>
            <person name="Zhou J."/>
            <person name="Zhu J."/>
            <person name="Brent C.S."/>
            <person name="Elsik C.G."/>
            <person name="Goodisman M.A."/>
            <person name="Liberles D.A."/>
            <person name="Roe R.M."/>
            <person name="Vargo E.L."/>
            <person name="Vilcinskas A."/>
            <person name="Wang J."/>
            <person name="Bornberg-Bauer E."/>
            <person name="Korb J."/>
            <person name="Zhang G."/>
            <person name="Liebig J."/>
        </authorList>
    </citation>
    <scope>NUCLEOTIDE SEQUENCE [LARGE SCALE GENOMIC DNA]</scope>
    <source>
        <tissue evidence="3">Whole organism</tissue>
    </source>
</reference>
<dbReference type="GO" id="GO:0005783">
    <property type="term" value="C:endoplasmic reticulum"/>
    <property type="evidence" value="ECO:0007669"/>
    <property type="project" value="TreeGrafter"/>
</dbReference>
<dbReference type="GO" id="GO:0005634">
    <property type="term" value="C:nucleus"/>
    <property type="evidence" value="ECO:0007669"/>
    <property type="project" value="TreeGrafter"/>
</dbReference>
<dbReference type="InterPro" id="IPR006941">
    <property type="entry name" value="RNase_CAF1"/>
</dbReference>
<accession>A0A067RCE4</accession>
<organism evidence="3 4">
    <name type="scientific">Zootermopsis nevadensis</name>
    <name type="common">Dampwood termite</name>
    <dbReference type="NCBI Taxonomy" id="136037"/>
    <lineage>
        <taxon>Eukaryota</taxon>
        <taxon>Metazoa</taxon>
        <taxon>Ecdysozoa</taxon>
        <taxon>Arthropoda</taxon>
        <taxon>Hexapoda</taxon>
        <taxon>Insecta</taxon>
        <taxon>Pterygota</taxon>
        <taxon>Neoptera</taxon>
        <taxon>Polyneoptera</taxon>
        <taxon>Dictyoptera</taxon>
        <taxon>Blattodea</taxon>
        <taxon>Blattoidea</taxon>
        <taxon>Termitoidae</taxon>
        <taxon>Termopsidae</taxon>
        <taxon>Zootermopsis</taxon>
    </lineage>
</organism>
<dbReference type="GO" id="GO:1990431">
    <property type="term" value="P:priRNA 3'-end processing"/>
    <property type="evidence" value="ECO:0007669"/>
    <property type="project" value="TreeGrafter"/>
</dbReference>
<sequence>MSEITRNNFEQKYPKIVESLRNAVFIAVDTEFTGLLSDPDFKASLFDTSNERYDKLRRSVQHFIIMQIGICTFRFVQDKNKYEASRYTFYIFPKSFASVDNKFMCQASSLEFLCQHDFDFNKFVYEGVPYLNQQQEAHLRKQLNEGSLFRHLERTISLENERSIQLVCSRVAEWSASAVLGDVLELSDMDVCKGEKPLAYVVHKELRQRFPNVWTFPDSGFIRVQKISEEERKAREGSKDENESLEADLMDSLLGFSRLFKLLVELQKPIVGHNFLMDLMIMYSQFHEQLPTQLSDFKEKIHRMFPVIYDTKYLSFEIKKIMKREGMWESNILSHLYHFFKEGRGRYFVLFSPVIEIKNEAEIHDPQMKDQEVRADESGRNQDLDVKFHEAGWDSFCTGYCFIRLAHIFAHVTLDCVSEGRMLTSRELLSGAASKKNCVNLIRASVSHICLDGPDPASEKPQWIHVQTKTFQAIDISKVAELFARFGAVDVKPFTRFRALVAVGNCRSASDIVTQFQKHRDFNVSYYHPIRHSPVLRGFLWTGLVVSGGIFACLLFKEFDRITKS</sequence>
<dbReference type="Gene3D" id="3.30.70.330">
    <property type="match status" value="1"/>
</dbReference>
<evidence type="ECO:0000256" key="1">
    <source>
        <dbReference type="ARBA" id="ARBA00008372"/>
    </source>
</evidence>
<dbReference type="GO" id="GO:0000289">
    <property type="term" value="P:nuclear-transcribed mRNA poly(A) tail shortening"/>
    <property type="evidence" value="ECO:0007669"/>
    <property type="project" value="TreeGrafter"/>
</dbReference>
<dbReference type="STRING" id="136037.A0A067RCE4"/>
<comment type="similarity">
    <text evidence="1">Belongs to the CAF1 family.</text>
</comment>
<name>A0A067RCE4_ZOONE</name>
<dbReference type="OrthoDB" id="414075at2759"/>
<dbReference type="InterPro" id="IPR051181">
    <property type="entry name" value="CAF1_poly(A)_ribonucleases"/>
</dbReference>
<evidence type="ECO:0000313" key="3">
    <source>
        <dbReference type="EMBL" id="KDR21432.1"/>
    </source>
</evidence>
<dbReference type="InterPro" id="IPR036397">
    <property type="entry name" value="RNaseH_sf"/>
</dbReference>
<dbReference type="Pfam" id="PF04857">
    <property type="entry name" value="CAF1"/>
    <property type="match status" value="1"/>
</dbReference>
<keyword evidence="2" id="KW-1133">Transmembrane helix</keyword>
<dbReference type="InParanoid" id="A0A067RCE4"/>
<dbReference type="InterPro" id="IPR012677">
    <property type="entry name" value="Nucleotide-bd_a/b_plait_sf"/>
</dbReference>
<dbReference type="PANTHER" id="PTHR15092:SF22">
    <property type="entry name" value="POLY(A)-SPECIFIC RIBONUCLEASE PNLDC1"/>
    <property type="match status" value="1"/>
</dbReference>
<gene>
    <name evidence="3" type="ORF">L798_03470</name>
</gene>
<dbReference type="Gene3D" id="3.30.420.10">
    <property type="entry name" value="Ribonuclease H-like superfamily/Ribonuclease H"/>
    <property type="match status" value="2"/>
</dbReference>
<dbReference type="OMA" id="SCDRASC"/>
<dbReference type="AlphaFoldDB" id="A0A067RCE4"/>
<dbReference type="GO" id="GO:1990432">
    <property type="term" value="P:siRNA 3'-end processing"/>
    <property type="evidence" value="ECO:0007669"/>
    <property type="project" value="TreeGrafter"/>
</dbReference>
<dbReference type="EMBL" id="KK852556">
    <property type="protein sequence ID" value="KDR21432.1"/>
    <property type="molecule type" value="Genomic_DNA"/>
</dbReference>
<keyword evidence="2" id="KW-0812">Transmembrane</keyword>
<dbReference type="GO" id="GO:0000175">
    <property type="term" value="F:3'-5'-RNA exonuclease activity"/>
    <property type="evidence" value="ECO:0007669"/>
    <property type="project" value="TreeGrafter"/>
</dbReference>
<dbReference type="InterPro" id="IPR012337">
    <property type="entry name" value="RNaseH-like_sf"/>
</dbReference>
<keyword evidence="2" id="KW-0472">Membrane</keyword>